<protein>
    <submittedName>
        <fullName evidence="2">Fad7</fullName>
    </submittedName>
</protein>
<name>A0A0A9DI07_ARUDO</name>
<accession>A0A0A9DI07</accession>
<reference evidence="2" key="2">
    <citation type="journal article" date="2015" name="Data Brief">
        <title>Shoot transcriptome of the giant reed, Arundo donax.</title>
        <authorList>
            <person name="Barrero R.A."/>
            <person name="Guerrero F.D."/>
            <person name="Moolhuijzen P."/>
            <person name="Goolsby J.A."/>
            <person name="Tidwell J."/>
            <person name="Bellgard S.E."/>
            <person name="Bellgard M.I."/>
        </authorList>
    </citation>
    <scope>NUCLEOTIDE SEQUENCE</scope>
    <source>
        <tissue evidence="2">Shoot tissue taken approximately 20 cm above the soil surface</tissue>
    </source>
</reference>
<sequence length="73" mass="7439">MVGSEDEERPEHGALRGPVEGPDELAVEARGGGGEDDVAQDVAHGAPGVLDPAVLGDGDADVGEPERRRRPGS</sequence>
<reference evidence="2" key="1">
    <citation type="submission" date="2014-09" db="EMBL/GenBank/DDBJ databases">
        <authorList>
            <person name="Magalhaes I.L.F."/>
            <person name="Oliveira U."/>
            <person name="Santos F.R."/>
            <person name="Vidigal T.H.D.A."/>
            <person name="Brescovit A.D."/>
            <person name="Santos A.J."/>
        </authorList>
    </citation>
    <scope>NUCLEOTIDE SEQUENCE</scope>
    <source>
        <tissue evidence="2">Shoot tissue taken approximately 20 cm above the soil surface</tissue>
    </source>
</reference>
<dbReference type="AlphaFoldDB" id="A0A0A9DI07"/>
<feature type="region of interest" description="Disordered" evidence="1">
    <location>
        <begin position="1"/>
        <end position="73"/>
    </location>
</feature>
<dbReference type="EMBL" id="GBRH01209701">
    <property type="protein sequence ID" value="JAD88194.1"/>
    <property type="molecule type" value="Transcribed_RNA"/>
</dbReference>
<evidence type="ECO:0000256" key="1">
    <source>
        <dbReference type="SAM" id="MobiDB-lite"/>
    </source>
</evidence>
<proteinExistence type="predicted"/>
<organism evidence="2">
    <name type="scientific">Arundo donax</name>
    <name type="common">Giant reed</name>
    <name type="synonym">Donax arundinaceus</name>
    <dbReference type="NCBI Taxonomy" id="35708"/>
    <lineage>
        <taxon>Eukaryota</taxon>
        <taxon>Viridiplantae</taxon>
        <taxon>Streptophyta</taxon>
        <taxon>Embryophyta</taxon>
        <taxon>Tracheophyta</taxon>
        <taxon>Spermatophyta</taxon>
        <taxon>Magnoliopsida</taxon>
        <taxon>Liliopsida</taxon>
        <taxon>Poales</taxon>
        <taxon>Poaceae</taxon>
        <taxon>PACMAD clade</taxon>
        <taxon>Arundinoideae</taxon>
        <taxon>Arundineae</taxon>
        <taxon>Arundo</taxon>
    </lineage>
</organism>
<evidence type="ECO:0000313" key="2">
    <source>
        <dbReference type="EMBL" id="JAD88194.1"/>
    </source>
</evidence>